<name>A0A0K6FWA4_9AGAM</name>
<feature type="domain" description="NYN" evidence="1">
    <location>
        <begin position="4"/>
        <end position="132"/>
    </location>
</feature>
<dbReference type="InterPro" id="IPR021139">
    <property type="entry name" value="NYN"/>
</dbReference>
<dbReference type="GO" id="GO:0004540">
    <property type="term" value="F:RNA nuclease activity"/>
    <property type="evidence" value="ECO:0007669"/>
    <property type="project" value="InterPro"/>
</dbReference>
<reference evidence="2 3" key="1">
    <citation type="submission" date="2015-07" db="EMBL/GenBank/DDBJ databases">
        <authorList>
            <person name="Noorani M."/>
        </authorList>
    </citation>
    <scope>NUCLEOTIDE SEQUENCE [LARGE SCALE GENOMIC DNA]</scope>
    <source>
        <strain evidence="2">BBA 69670</strain>
    </source>
</reference>
<dbReference type="Pfam" id="PF01936">
    <property type="entry name" value="NYN"/>
    <property type="match status" value="1"/>
</dbReference>
<dbReference type="EMBL" id="CYGV01001112">
    <property type="protein sequence ID" value="CUA70272.1"/>
    <property type="molecule type" value="Genomic_DNA"/>
</dbReference>
<sequence>MLKRVGIFWDYSSCPSNNAEDISTIVTTLREGCTEYGSTTLFRVYFGLPNSTPYEQPSASMRSELEEVGAIIVDNPKAGIGALATDVLSFLLDYRDPSESTTVVFVSGNPDIAYLISALRARGVGVGLIAPSDHSNKLSPWASWTANWDNYTTGSRPPSSFRPPLTLESIPGPCGNFESMMSSITYNSGNIPLSSETKHETTKAPEATMPIFGTQYLPLESAQVVPDIKIQQPLRPPQSQYYSFSRMPFLTTTTSHELQIFEDDPLYAELIKDPEAIKIKTWRRKLKQLFFCQDISKNSNIQSDLDAIFTSLEKYDKMSKNYLAHYLNQFDYRQASVKRARDLLGKWEPLVTFKPAHSAAAV</sequence>
<dbReference type="AlphaFoldDB" id="A0A0K6FWA4"/>
<protein>
    <recommendedName>
        <fullName evidence="1">NYN domain-containing protein</fullName>
    </recommendedName>
</protein>
<evidence type="ECO:0000259" key="1">
    <source>
        <dbReference type="Pfam" id="PF01936"/>
    </source>
</evidence>
<accession>A0A0K6FWA4</accession>
<keyword evidence="3" id="KW-1185">Reference proteome</keyword>
<gene>
    <name evidence="2" type="ORF">RSOLAG22IIIB_00627</name>
</gene>
<proteinExistence type="predicted"/>
<dbReference type="Gene3D" id="3.40.50.1010">
    <property type="entry name" value="5'-nuclease"/>
    <property type="match status" value="1"/>
</dbReference>
<evidence type="ECO:0000313" key="2">
    <source>
        <dbReference type="EMBL" id="CUA70272.1"/>
    </source>
</evidence>
<organism evidence="2 3">
    <name type="scientific">Rhizoctonia solani</name>
    <dbReference type="NCBI Taxonomy" id="456999"/>
    <lineage>
        <taxon>Eukaryota</taxon>
        <taxon>Fungi</taxon>
        <taxon>Dikarya</taxon>
        <taxon>Basidiomycota</taxon>
        <taxon>Agaricomycotina</taxon>
        <taxon>Agaricomycetes</taxon>
        <taxon>Cantharellales</taxon>
        <taxon>Ceratobasidiaceae</taxon>
        <taxon>Rhizoctonia</taxon>
    </lineage>
</organism>
<dbReference type="Proteomes" id="UP000044841">
    <property type="component" value="Unassembled WGS sequence"/>
</dbReference>
<evidence type="ECO:0000313" key="3">
    <source>
        <dbReference type="Proteomes" id="UP000044841"/>
    </source>
</evidence>